<dbReference type="EMBL" id="FPHF01000026">
    <property type="protein sequence ID" value="SFV53863.1"/>
    <property type="molecule type" value="Genomic_DNA"/>
</dbReference>
<reference evidence="1" key="1">
    <citation type="submission" date="2016-10" db="EMBL/GenBank/DDBJ databases">
        <authorList>
            <person name="de Groot N.N."/>
        </authorList>
    </citation>
    <scope>NUCLEOTIDE SEQUENCE</scope>
</reference>
<name>A0A1W1BK23_9ZZZZ</name>
<sequence>MLSNEIILYSLFPNIYRGFLVNTAYIVPFTKTIVSLADLM</sequence>
<proteinExistence type="predicted"/>
<gene>
    <name evidence="1" type="ORF">MNB_SM-4-404</name>
</gene>
<organism evidence="1">
    <name type="scientific">hydrothermal vent metagenome</name>
    <dbReference type="NCBI Taxonomy" id="652676"/>
    <lineage>
        <taxon>unclassified sequences</taxon>
        <taxon>metagenomes</taxon>
        <taxon>ecological metagenomes</taxon>
    </lineage>
</organism>
<evidence type="ECO:0000313" key="1">
    <source>
        <dbReference type="EMBL" id="SFV53863.1"/>
    </source>
</evidence>
<accession>A0A1W1BK23</accession>
<protein>
    <submittedName>
        <fullName evidence="1">Uncharacterized protein</fullName>
    </submittedName>
</protein>
<dbReference type="AlphaFoldDB" id="A0A1W1BK23"/>